<evidence type="ECO:0000313" key="2">
    <source>
        <dbReference type="EMBL" id="KAJ1360990.1"/>
    </source>
</evidence>
<dbReference type="Proteomes" id="UP001196413">
    <property type="component" value="Unassembled WGS sequence"/>
</dbReference>
<sequence length="108" mass="12466">MTRTSHPKIFLRNWTAFHKVVFLEEAQLCVLDWTATSAYSMTLLVLVFLPTIVTVFNTGYKIISAMRNPDQMRRVAEQTAVMMVKPPKRACLPTLLPRINLYPPRKDD</sequence>
<evidence type="ECO:0000313" key="3">
    <source>
        <dbReference type="Proteomes" id="UP001196413"/>
    </source>
</evidence>
<proteinExistence type="predicted"/>
<name>A0AAD5MM06_PARTN</name>
<dbReference type="EMBL" id="JAHQIW010004071">
    <property type="protein sequence ID" value="KAJ1360990.1"/>
    <property type="molecule type" value="Genomic_DNA"/>
</dbReference>
<reference evidence="2" key="1">
    <citation type="submission" date="2021-06" db="EMBL/GenBank/DDBJ databases">
        <title>Parelaphostrongylus tenuis whole genome reference sequence.</title>
        <authorList>
            <person name="Garwood T.J."/>
            <person name="Larsen P.A."/>
            <person name="Fountain-Jones N.M."/>
            <person name="Garbe J.R."/>
            <person name="Macchietto M.G."/>
            <person name="Kania S.A."/>
            <person name="Gerhold R.W."/>
            <person name="Richards J.E."/>
            <person name="Wolf T.M."/>
        </authorList>
    </citation>
    <scope>NUCLEOTIDE SEQUENCE</scope>
    <source>
        <strain evidence="2">MNPRO001-30</strain>
        <tissue evidence="2">Meninges</tissue>
    </source>
</reference>
<protein>
    <submittedName>
        <fullName evidence="2">Uncharacterized protein</fullName>
    </submittedName>
</protein>
<comment type="caution">
    <text evidence="2">The sequence shown here is derived from an EMBL/GenBank/DDBJ whole genome shotgun (WGS) entry which is preliminary data.</text>
</comment>
<keyword evidence="3" id="KW-1185">Reference proteome</keyword>
<accession>A0AAD5MM06</accession>
<dbReference type="AlphaFoldDB" id="A0AAD5MM06"/>
<feature type="transmembrane region" description="Helical" evidence="1">
    <location>
        <begin position="41"/>
        <end position="63"/>
    </location>
</feature>
<keyword evidence="1" id="KW-1133">Transmembrane helix</keyword>
<keyword evidence="1" id="KW-0812">Transmembrane</keyword>
<gene>
    <name evidence="2" type="ORF">KIN20_020132</name>
</gene>
<keyword evidence="1" id="KW-0472">Membrane</keyword>
<evidence type="ECO:0000256" key="1">
    <source>
        <dbReference type="SAM" id="Phobius"/>
    </source>
</evidence>
<organism evidence="2 3">
    <name type="scientific">Parelaphostrongylus tenuis</name>
    <name type="common">Meningeal worm</name>
    <dbReference type="NCBI Taxonomy" id="148309"/>
    <lineage>
        <taxon>Eukaryota</taxon>
        <taxon>Metazoa</taxon>
        <taxon>Ecdysozoa</taxon>
        <taxon>Nematoda</taxon>
        <taxon>Chromadorea</taxon>
        <taxon>Rhabditida</taxon>
        <taxon>Rhabditina</taxon>
        <taxon>Rhabditomorpha</taxon>
        <taxon>Strongyloidea</taxon>
        <taxon>Metastrongylidae</taxon>
        <taxon>Parelaphostrongylus</taxon>
    </lineage>
</organism>